<feature type="region of interest" description="Disordered" evidence="1">
    <location>
        <begin position="264"/>
        <end position="284"/>
    </location>
</feature>
<feature type="signal peptide" evidence="2">
    <location>
        <begin position="1"/>
        <end position="32"/>
    </location>
</feature>
<dbReference type="RefSeq" id="WP_064286162.1">
    <property type="nucleotide sequence ID" value="NZ_LXKA01000221.1"/>
</dbReference>
<evidence type="ECO:0000256" key="1">
    <source>
        <dbReference type="SAM" id="MobiDB-lite"/>
    </source>
</evidence>
<evidence type="ECO:0000256" key="2">
    <source>
        <dbReference type="SAM" id="SignalP"/>
    </source>
</evidence>
<feature type="region of interest" description="Disordered" evidence="1">
    <location>
        <begin position="61"/>
        <end position="85"/>
    </location>
</feature>
<comment type="caution">
    <text evidence="3">The sequence shown here is derived from an EMBL/GenBank/DDBJ whole genome shotgun (WGS) entry which is preliminary data.</text>
</comment>
<protein>
    <recommendedName>
        <fullName evidence="5">FlgD Ig-like domain-containing protein</fullName>
    </recommendedName>
</protein>
<evidence type="ECO:0000313" key="4">
    <source>
        <dbReference type="Proteomes" id="UP000078116"/>
    </source>
</evidence>
<proteinExistence type="predicted"/>
<keyword evidence="2" id="KW-0732">Signal</keyword>
<feature type="compositionally biased region" description="Gly residues" evidence="1">
    <location>
        <begin position="36"/>
        <end position="49"/>
    </location>
</feature>
<accession>A0A1A9N7Y4</accession>
<reference evidence="3 4" key="1">
    <citation type="submission" date="2016-04" db="EMBL/GenBank/DDBJ databases">
        <title>Reclassification of Paraburkholderia panaciterrae (Farh et al. 2015) Dobritsa &amp; Samadpour 2016 as a later homotypic synonym of Paraburkholderia ginsengiterrae (Farh et al. 2015) Dobritsa &amp; Samadpour 2016.</title>
        <authorList>
            <person name="Dobritsa A.P."/>
            <person name="Kutumbaka K."/>
            <person name="Samadpour M."/>
        </authorList>
    </citation>
    <scope>NUCLEOTIDE SEQUENCE [LARGE SCALE GENOMIC DNA]</scope>
    <source>
        <strain evidence="3 4">DCY85</strain>
    </source>
</reference>
<organism evidence="3 4">
    <name type="scientific">Paraburkholderia ginsengiterrae</name>
    <dbReference type="NCBI Taxonomy" id="1462993"/>
    <lineage>
        <taxon>Bacteria</taxon>
        <taxon>Pseudomonadati</taxon>
        <taxon>Pseudomonadota</taxon>
        <taxon>Betaproteobacteria</taxon>
        <taxon>Burkholderiales</taxon>
        <taxon>Burkholderiaceae</taxon>
        <taxon>Paraburkholderia</taxon>
    </lineage>
</organism>
<dbReference type="EMBL" id="LXKA01000221">
    <property type="protein sequence ID" value="OAJ61139.1"/>
    <property type="molecule type" value="Genomic_DNA"/>
</dbReference>
<gene>
    <name evidence="3" type="ORF">A6V37_03315</name>
</gene>
<sequence length="322" mass="34120">MKRHPGISSRRLGTAGRVVIMCLSLGPLLAHAQRAPGGGYDRPQGGGGPSVSIPLQWLFNRPEGGSEARPKPPDPRPKPDAESLLKYGPQFPVSLSAGSFTVEGFMQGGWPFVIDVAPRPDSCTWLALSAGEKTYPSIMLDADGRAGRHVIKVPLPDEIGPSPQPGQYAVYSVQRACTSATGGDRQTARPFSPIAIYGIGGGPRAVGSVAVNNLQFGPSAPRFPQESASIGYSTIRDFGRGTEEILRFEVTAPDQVSVQLVGATPHDPLQKGTHSGSWDGKDGGGARVPGVYRLQVRVWDTLNDEKSWAGAISPDSVHIVKQ</sequence>
<dbReference type="OrthoDB" id="6158067at2"/>
<dbReference type="AlphaFoldDB" id="A0A1A9N7Y4"/>
<name>A0A1A9N7Y4_9BURK</name>
<dbReference type="Proteomes" id="UP000078116">
    <property type="component" value="Unassembled WGS sequence"/>
</dbReference>
<feature type="chain" id="PRO_5008393691" description="FlgD Ig-like domain-containing protein" evidence="2">
    <location>
        <begin position="33"/>
        <end position="322"/>
    </location>
</feature>
<evidence type="ECO:0000313" key="3">
    <source>
        <dbReference type="EMBL" id="OAJ61139.1"/>
    </source>
</evidence>
<evidence type="ECO:0008006" key="5">
    <source>
        <dbReference type="Google" id="ProtNLM"/>
    </source>
</evidence>
<feature type="compositionally biased region" description="Basic and acidic residues" evidence="1">
    <location>
        <begin position="64"/>
        <end position="83"/>
    </location>
</feature>
<feature type="region of interest" description="Disordered" evidence="1">
    <location>
        <begin position="36"/>
        <end position="55"/>
    </location>
</feature>